<reference evidence="1" key="1">
    <citation type="submission" date="2021-01" db="EMBL/GenBank/DDBJ databases">
        <title>Ramlibacter sp. strain AW1 16S ribosomal RNA gene Genome sequencing and assembly.</title>
        <authorList>
            <person name="Kang M."/>
        </authorList>
    </citation>
    <scope>NUCLEOTIDE SEQUENCE</scope>
    <source>
        <strain evidence="1">AW1</strain>
    </source>
</reference>
<keyword evidence="2" id="KW-1185">Reference proteome</keyword>
<gene>
    <name evidence="1" type="primary">tssK</name>
    <name evidence="1" type="ORF">JI739_04615</name>
</gene>
<dbReference type="PANTHER" id="PTHR35566">
    <property type="entry name" value="BLR3599 PROTEIN"/>
    <property type="match status" value="1"/>
</dbReference>
<dbReference type="NCBIfam" id="TIGR03353">
    <property type="entry name" value="VI_chp_4"/>
    <property type="match status" value="1"/>
</dbReference>
<proteinExistence type="predicted"/>
<dbReference type="AlphaFoldDB" id="A0A936ZGW2"/>
<organism evidence="1 2">
    <name type="scientific">Ramlibacter aurantiacus</name>
    <dbReference type="NCBI Taxonomy" id="2801330"/>
    <lineage>
        <taxon>Bacteria</taxon>
        <taxon>Pseudomonadati</taxon>
        <taxon>Pseudomonadota</taxon>
        <taxon>Betaproteobacteria</taxon>
        <taxon>Burkholderiales</taxon>
        <taxon>Comamonadaceae</taxon>
        <taxon>Ramlibacter</taxon>
    </lineage>
</organism>
<dbReference type="Proteomes" id="UP000613011">
    <property type="component" value="Unassembled WGS sequence"/>
</dbReference>
<dbReference type="Pfam" id="PF05936">
    <property type="entry name" value="T6SS_VasE"/>
    <property type="match status" value="1"/>
</dbReference>
<dbReference type="PANTHER" id="PTHR35566:SF1">
    <property type="entry name" value="TYPE VI SECRETION SYSTEM BASEPLATE COMPONENT TSSK1"/>
    <property type="match status" value="1"/>
</dbReference>
<name>A0A936ZGW2_9BURK</name>
<dbReference type="RefSeq" id="WP_201682641.1">
    <property type="nucleotide sequence ID" value="NZ_JAEQNA010000001.1"/>
</dbReference>
<accession>A0A936ZGW2</accession>
<evidence type="ECO:0000313" key="2">
    <source>
        <dbReference type="Proteomes" id="UP000613011"/>
    </source>
</evidence>
<evidence type="ECO:0000313" key="1">
    <source>
        <dbReference type="EMBL" id="MBL0419627.1"/>
    </source>
</evidence>
<sequence length="445" mass="49283">MTWHDKVLWTEGMFLQPQHFQQHERHLTRTQQRLLSALVPFMRGYVALEIDEAGLQQGQLVLTAARGVLPDGTPFDVPGDDPAPAALDIPADARDELVLLGVALTRQGVPESDVEDRQASMPARLHAVEVEVADCHAASLRQAPVQLGRLNLRLLLARDAGEGFATLGVARVLERRADGRVLLDRDYIPPTLHVGGQRTLDGFLREIAGQLHQRGEALAARLAQPGRAGVGEIADFLMLQLYNRAEPELTALQQHPLAHPSVLYEQFVGLAGELSTFRESRRPPPYPAYQHDDPQPCFAFVMADLRQLLSMVAEQAAFPIDLQERKYGIRVGLIPDLELQRSAQFVLAANANMPGDALRSRFPAQAKIGPAERIRDLVTLQLPGVPLRVLPVAPRQIPFHAGFTYFELDTRGSELWRQLESSRGLAIHVAGEFPSLELELWAIRA</sequence>
<protein>
    <submittedName>
        <fullName evidence="1">Type VI secretion system baseplate subunit TssK</fullName>
    </submittedName>
</protein>
<dbReference type="InterPro" id="IPR010263">
    <property type="entry name" value="T6SS_TssK"/>
</dbReference>
<dbReference type="EMBL" id="JAEQNA010000001">
    <property type="protein sequence ID" value="MBL0419627.1"/>
    <property type="molecule type" value="Genomic_DNA"/>
</dbReference>
<comment type="caution">
    <text evidence="1">The sequence shown here is derived from an EMBL/GenBank/DDBJ whole genome shotgun (WGS) entry which is preliminary data.</text>
</comment>